<dbReference type="InterPro" id="IPR027417">
    <property type="entry name" value="P-loop_NTPase"/>
</dbReference>
<dbReference type="PANTHER" id="PTHR39184">
    <property type="match status" value="1"/>
</dbReference>
<dbReference type="EMBL" id="CP101620">
    <property type="protein sequence ID" value="UTY40917.1"/>
    <property type="molecule type" value="Genomic_DNA"/>
</dbReference>
<evidence type="ECO:0000313" key="3">
    <source>
        <dbReference type="Proteomes" id="UP001060112"/>
    </source>
</evidence>
<dbReference type="InterPro" id="IPR006437">
    <property type="entry name" value="Phage_terminase_lsu"/>
</dbReference>
<dbReference type="Gene3D" id="3.40.50.300">
    <property type="entry name" value="P-loop containing nucleotide triphosphate hydrolases"/>
    <property type="match status" value="1"/>
</dbReference>
<protein>
    <submittedName>
        <fullName evidence="2">PBSX family phage terminase large subunit</fullName>
    </submittedName>
</protein>
<dbReference type="NCBIfam" id="TIGR01547">
    <property type="entry name" value="phage_term_2"/>
    <property type="match status" value="1"/>
</dbReference>
<accession>A0ABY5I6D9</accession>
<name>A0ABY5I6D9_9FIRM</name>
<dbReference type="PANTHER" id="PTHR39184:SF1">
    <property type="entry name" value="PBSX PHAGE TERMINASE LARGE SUBUNIT"/>
    <property type="match status" value="1"/>
</dbReference>
<sequence length="441" mass="50913">MIYQEVKLSDIIIPKFHALFNDVDHMHQILTSGRAGTKSSYMGILSDYLIAGEAGTAVVIMRKHHVKLEKTVFKECLRAMKRLKLNKKYFKITKKPMRITNLKNSNTIYFTGSDSVDDTKGMIDENNAIKLVVLDELTEFFDKGEGEDEINNIVATFVRGNDKDFRMLYLYNPPKNPKAPINEWCHKMEQRNDCIHIHVTYQDVPVSWLGQKLIDEANAMKQADEKMYNWIWLGKSVGLDDLIYYMFNPEKHVVDPKKSIAYDLLFVGIDAGQLNATTYEAYGLDFYNKKFQGLFEYYHSGRDTGVQKSPSEYAGDFRDFIDSIYDTFGEMPVYACIDPSAVGLAEEIKRVCPEVIFPKIDNTVDLGISRVQKLLIFYVLKLSIYQKELEKEMYLYSYDPDSIDKGKEKPIKQNDHCQDATRYAVMGAWDYIVNMLPMLND</sequence>
<reference evidence="2" key="1">
    <citation type="submission" date="2022-07" db="EMBL/GenBank/DDBJ databases">
        <title>Faecal culturing of patients with breast cancer.</title>
        <authorList>
            <person name="Teng N.M.Y."/>
            <person name="Kiu R."/>
            <person name="Evans R."/>
            <person name="Baker D.J."/>
            <person name="Zenner C."/>
            <person name="Robinson S.D."/>
            <person name="Hall L.J."/>
        </authorList>
    </citation>
    <scope>NUCLEOTIDE SEQUENCE</scope>
    <source>
        <strain evidence="2">LH1062</strain>
    </source>
</reference>
<gene>
    <name evidence="2" type="ORF">NMU03_00745</name>
</gene>
<feature type="domain" description="Phage terminase large subunit N-terminal" evidence="1">
    <location>
        <begin position="25"/>
        <end position="235"/>
    </location>
</feature>
<evidence type="ECO:0000259" key="1">
    <source>
        <dbReference type="Pfam" id="PF04466"/>
    </source>
</evidence>
<organism evidence="2 3">
    <name type="scientific">Allocoprobacillus halotolerans</name>
    <dbReference type="NCBI Taxonomy" id="2944914"/>
    <lineage>
        <taxon>Bacteria</taxon>
        <taxon>Bacillati</taxon>
        <taxon>Bacillota</taxon>
        <taxon>Erysipelotrichia</taxon>
        <taxon>Erysipelotrichales</taxon>
        <taxon>Erysipelotrichaceae</taxon>
        <taxon>Allocoprobacillus</taxon>
    </lineage>
</organism>
<keyword evidence="3" id="KW-1185">Reference proteome</keyword>
<dbReference type="InterPro" id="IPR035412">
    <property type="entry name" value="Terminase_L_N"/>
</dbReference>
<dbReference type="Gene3D" id="3.30.420.280">
    <property type="match status" value="1"/>
</dbReference>
<dbReference type="Pfam" id="PF04466">
    <property type="entry name" value="Terminase_3"/>
    <property type="match status" value="1"/>
</dbReference>
<dbReference type="RefSeq" id="WP_290142398.1">
    <property type="nucleotide sequence ID" value="NZ_CP101620.1"/>
</dbReference>
<proteinExistence type="predicted"/>
<dbReference type="InterPro" id="IPR052380">
    <property type="entry name" value="Viral_DNA_packaging_terminase"/>
</dbReference>
<dbReference type="Proteomes" id="UP001060112">
    <property type="component" value="Chromosome"/>
</dbReference>
<evidence type="ECO:0000313" key="2">
    <source>
        <dbReference type="EMBL" id="UTY40917.1"/>
    </source>
</evidence>